<dbReference type="Gene3D" id="1.20.1250.20">
    <property type="entry name" value="MFS general substrate transporter like domains"/>
    <property type="match status" value="1"/>
</dbReference>
<feature type="transmembrane region" description="Helical" evidence="6">
    <location>
        <begin position="170"/>
        <end position="195"/>
    </location>
</feature>
<evidence type="ECO:0000313" key="9">
    <source>
        <dbReference type="Proteomes" id="UP000825051"/>
    </source>
</evidence>
<proteinExistence type="predicted"/>
<evidence type="ECO:0000256" key="2">
    <source>
        <dbReference type="ARBA" id="ARBA00022475"/>
    </source>
</evidence>
<keyword evidence="4 6" id="KW-1133">Transmembrane helix</keyword>
<dbReference type="InterPro" id="IPR036259">
    <property type="entry name" value="MFS_trans_sf"/>
</dbReference>
<feature type="transmembrane region" description="Helical" evidence="6">
    <location>
        <begin position="17"/>
        <end position="37"/>
    </location>
</feature>
<keyword evidence="9" id="KW-1185">Reference proteome</keyword>
<evidence type="ECO:0000256" key="1">
    <source>
        <dbReference type="ARBA" id="ARBA00004651"/>
    </source>
</evidence>
<dbReference type="InterPro" id="IPR020846">
    <property type="entry name" value="MFS_dom"/>
</dbReference>
<dbReference type="SUPFAM" id="SSF103473">
    <property type="entry name" value="MFS general substrate transporter"/>
    <property type="match status" value="1"/>
</dbReference>
<name>A0A8F9XK76_9BACT</name>
<keyword evidence="2" id="KW-1003">Cell membrane</keyword>
<dbReference type="InterPro" id="IPR011701">
    <property type="entry name" value="MFS"/>
</dbReference>
<dbReference type="KEGG" id="ole:K0B96_02015"/>
<keyword evidence="5 6" id="KW-0472">Membrane</keyword>
<sequence length="426" mass="44610">MPSADVHHALTPRRERATLLALAAVQFTHIVDFMIMMPLGSQLMRQFDITPAQFSHLVASYGLAAGVSGLAGGFILDRYDRKRALIALYSGFGLATLACGFAPTHLALLAARIAAGAFGGVSGSMVTAMVGDIIPIERRGRALSVVMSAFPIASVMGVPAGLMLAGHFGWHAAFIMLGACAAANVILAAVALPPIRTAVLTTNPFRQMREIVTHGVHLRAFALGGVLVMAGGCLVPFIAPSMIANMGLTDNQLPWAYAAGGACTFFSMPVVGRWSDRVDKFRLLVWMSVVAIVVMLVFTRLGPTPLVTVCVMMALFMVSMSSRYTPAMAMITNAVEARYRGGFMSVNASLQQAASAGANILAGAFVTTGAGGRLVGLPMLSYASGGFFLLTVLAAHQLRAAAPHVSAPVPFPTSHRPVAEVELPAA</sequence>
<dbReference type="EMBL" id="CP080507">
    <property type="protein sequence ID" value="QYM79418.1"/>
    <property type="molecule type" value="Genomic_DNA"/>
</dbReference>
<feature type="transmembrane region" description="Helical" evidence="6">
    <location>
        <begin position="142"/>
        <end position="164"/>
    </location>
</feature>
<dbReference type="RefSeq" id="WP_220163259.1">
    <property type="nucleotide sequence ID" value="NZ_CP080507.1"/>
</dbReference>
<feature type="transmembrane region" description="Helical" evidence="6">
    <location>
        <begin position="281"/>
        <end position="298"/>
    </location>
</feature>
<evidence type="ECO:0000259" key="7">
    <source>
        <dbReference type="PROSITE" id="PS50850"/>
    </source>
</evidence>
<dbReference type="Pfam" id="PF07690">
    <property type="entry name" value="MFS_1"/>
    <property type="match status" value="1"/>
</dbReference>
<gene>
    <name evidence="8" type="ORF">K0B96_02015</name>
</gene>
<dbReference type="GO" id="GO:0005886">
    <property type="term" value="C:plasma membrane"/>
    <property type="evidence" value="ECO:0007669"/>
    <property type="project" value="UniProtKB-SubCell"/>
</dbReference>
<protein>
    <submittedName>
        <fullName evidence="8">MFS transporter</fullName>
    </submittedName>
</protein>
<dbReference type="PROSITE" id="PS50850">
    <property type="entry name" value="MFS"/>
    <property type="match status" value="1"/>
</dbReference>
<dbReference type="Proteomes" id="UP000825051">
    <property type="component" value="Chromosome"/>
</dbReference>
<feature type="transmembrane region" description="Helical" evidence="6">
    <location>
        <begin position="57"/>
        <end position="77"/>
    </location>
</feature>
<evidence type="ECO:0000256" key="3">
    <source>
        <dbReference type="ARBA" id="ARBA00022692"/>
    </source>
</evidence>
<evidence type="ECO:0000256" key="5">
    <source>
        <dbReference type="ARBA" id="ARBA00023136"/>
    </source>
</evidence>
<dbReference type="CDD" id="cd17324">
    <property type="entry name" value="MFS_NepI_like"/>
    <property type="match status" value="1"/>
</dbReference>
<feature type="transmembrane region" description="Helical" evidence="6">
    <location>
        <begin position="216"/>
        <end position="243"/>
    </location>
</feature>
<feature type="domain" description="Major facilitator superfamily (MFS) profile" evidence="7">
    <location>
        <begin position="18"/>
        <end position="403"/>
    </location>
</feature>
<feature type="transmembrane region" description="Helical" evidence="6">
    <location>
        <begin position="84"/>
        <end position="103"/>
    </location>
</feature>
<comment type="subcellular location">
    <subcellularLocation>
        <location evidence="1">Cell membrane</location>
        <topology evidence="1">Multi-pass membrane protein</topology>
    </subcellularLocation>
</comment>
<dbReference type="InterPro" id="IPR050189">
    <property type="entry name" value="MFS_Efflux_Transporters"/>
</dbReference>
<reference evidence="8" key="1">
    <citation type="submission" date="2021-08" db="EMBL/GenBank/DDBJ databases">
        <title>Genome of a novel bacterium of the phylum Verrucomicrobia, Oleiharenicola sp. KSB-15.</title>
        <authorList>
            <person name="Chung J.-H."/>
            <person name="Ahn J.-H."/>
            <person name="Yoon Y."/>
            <person name="Kim D.-Y."/>
            <person name="An S.-H."/>
            <person name="Park I."/>
            <person name="Yeon J."/>
        </authorList>
    </citation>
    <scope>NUCLEOTIDE SEQUENCE</scope>
    <source>
        <strain evidence="8">KSB-15</strain>
    </source>
</reference>
<dbReference type="AlphaFoldDB" id="A0A8F9XK76"/>
<feature type="transmembrane region" description="Helical" evidence="6">
    <location>
        <begin position="255"/>
        <end position="274"/>
    </location>
</feature>
<evidence type="ECO:0000256" key="4">
    <source>
        <dbReference type="ARBA" id="ARBA00022989"/>
    </source>
</evidence>
<keyword evidence="3 6" id="KW-0812">Transmembrane</keyword>
<organism evidence="8 9">
    <name type="scientific">Horticoccus luteus</name>
    <dbReference type="NCBI Taxonomy" id="2862869"/>
    <lineage>
        <taxon>Bacteria</taxon>
        <taxon>Pseudomonadati</taxon>
        <taxon>Verrucomicrobiota</taxon>
        <taxon>Opitutia</taxon>
        <taxon>Opitutales</taxon>
        <taxon>Opitutaceae</taxon>
        <taxon>Horticoccus</taxon>
    </lineage>
</organism>
<dbReference type="PANTHER" id="PTHR43124:SF3">
    <property type="entry name" value="CHLORAMPHENICOL EFFLUX PUMP RV0191"/>
    <property type="match status" value="1"/>
</dbReference>
<dbReference type="GO" id="GO:0022857">
    <property type="term" value="F:transmembrane transporter activity"/>
    <property type="evidence" value="ECO:0007669"/>
    <property type="project" value="InterPro"/>
</dbReference>
<dbReference type="PANTHER" id="PTHR43124">
    <property type="entry name" value="PURINE EFFLUX PUMP PBUE"/>
    <property type="match status" value="1"/>
</dbReference>
<feature type="transmembrane region" description="Helical" evidence="6">
    <location>
        <begin position="109"/>
        <end position="130"/>
    </location>
</feature>
<feature type="transmembrane region" description="Helical" evidence="6">
    <location>
        <begin position="304"/>
        <end position="321"/>
    </location>
</feature>
<evidence type="ECO:0000256" key="6">
    <source>
        <dbReference type="SAM" id="Phobius"/>
    </source>
</evidence>
<evidence type="ECO:0000313" key="8">
    <source>
        <dbReference type="EMBL" id="QYM79418.1"/>
    </source>
</evidence>
<accession>A0A8F9XK76</accession>